<keyword evidence="1 5" id="KW-0489">Methyltransferase</keyword>
<keyword evidence="9" id="KW-1185">Reference proteome</keyword>
<dbReference type="GO" id="GO:0005730">
    <property type="term" value="C:nucleolus"/>
    <property type="evidence" value="ECO:0007669"/>
    <property type="project" value="TreeGrafter"/>
</dbReference>
<feature type="domain" description="SAM-dependent MTase RsmB/NOP-type" evidence="7">
    <location>
        <begin position="133"/>
        <end position="542"/>
    </location>
</feature>
<evidence type="ECO:0000256" key="4">
    <source>
        <dbReference type="ARBA" id="ARBA00022884"/>
    </source>
</evidence>
<keyword evidence="3 5" id="KW-0949">S-adenosyl-L-methionine</keyword>
<dbReference type="Proteomes" id="UP000799776">
    <property type="component" value="Unassembled WGS sequence"/>
</dbReference>
<dbReference type="Pfam" id="PF21153">
    <property type="entry name" value="NSUN5_N"/>
    <property type="match status" value="1"/>
</dbReference>
<feature type="binding site" evidence="5">
    <location>
        <position position="339"/>
    </location>
    <ligand>
        <name>S-adenosyl-L-methionine</name>
        <dbReference type="ChEBI" id="CHEBI:59789"/>
    </ligand>
</feature>
<dbReference type="Gene3D" id="3.40.50.150">
    <property type="entry name" value="Vaccinia Virus protein VP39"/>
    <property type="match status" value="1"/>
</dbReference>
<evidence type="ECO:0000256" key="6">
    <source>
        <dbReference type="SAM" id="MobiDB-lite"/>
    </source>
</evidence>
<dbReference type="OrthoDB" id="435282at2759"/>
<dbReference type="Pfam" id="PF01189">
    <property type="entry name" value="Methyltr_RsmB-F"/>
    <property type="match status" value="1"/>
</dbReference>
<feature type="active site" description="Nucleophile" evidence="5">
    <location>
        <position position="452"/>
    </location>
</feature>
<sequence>MSLYYEAAAILQNTENVGGSLKSRIYGRKDLKSPPATIFALVSEASKWSVVLKDVVERSGILGIEKKLTPTLSLLLTHDLLLSKRGVACPASHPLKLAITRHKARLSAELTKYRIRAKFPTLDALRVHVNATTNGGKEPAHPRWIRVNTLRTTLAHQLETTFANYTQSDSLAAVMAASPTAKILHLDAHIPNLLALPPRADFSKTKAYAAGEIIFQDKASCFPAVLLDATAATLGDEDELEGGGMGRGAGPKIIDACAAPGNKTTHLAAIFCASVDPSTPFTTPPILACERDTRRAAILDKMVTLARADHRVTTRPGQDFLRLDPKKAGMSEVRALLLDPSCSGSGIVGRDEGVGLRFVLPEIGVRGAAVNEKGGKSKKRKRKGTEVEKEATDGGKGKVEEVEVKENEVEVDGDADADALKTRLENLSGFQLKLLCHAMAFPNARRVTYSTCSIHAEENENVVVRALNSNVARKQGWRVLRRDEQVEGMRKWNVRGTKEACVVEGVEMGEEEKGVVADACIRCEKGTMEGTMGFFVAGFVRDGNGEGNMESDDVDQRILHHGEDDDEWNGFSDDG</sequence>
<dbReference type="PROSITE" id="PS51686">
    <property type="entry name" value="SAM_MT_RSMB_NOP"/>
    <property type="match status" value="1"/>
</dbReference>
<organism evidence="8 9">
    <name type="scientific">Saccharata proteae CBS 121410</name>
    <dbReference type="NCBI Taxonomy" id="1314787"/>
    <lineage>
        <taxon>Eukaryota</taxon>
        <taxon>Fungi</taxon>
        <taxon>Dikarya</taxon>
        <taxon>Ascomycota</taxon>
        <taxon>Pezizomycotina</taxon>
        <taxon>Dothideomycetes</taxon>
        <taxon>Dothideomycetes incertae sedis</taxon>
        <taxon>Botryosphaeriales</taxon>
        <taxon>Saccharataceae</taxon>
        <taxon>Saccharata</taxon>
    </lineage>
</organism>
<dbReference type="GO" id="GO:0003723">
    <property type="term" value="F:RNA binding"/>
    <property type="evidence" value="ECO:0007669"/>
    <property type="project" value="UniProtKB-UniRule"/>
</dbReference>
<evidence type="ECO:0000256" key="5">
    <source>
        <dbReference type="PROSITE-ProRule" id="PRU01023"/>
    </source>
</evidence>
<keyword evidence="4 5" id="KW-0694">RNA-binding</keyword>
<evidence type="ECO:0000313" key="9">
    <source>
        <dbReference type="Proteomes" id="UP000799776"/>
    </source>
</evidence>
<dbReference type="AlphaFoldDB" id="A0A9P4LVV5"/>
<feature type="binding site" evidence="5">
    <location>
        <position position="319"/>
    </location>
    <ligand>
        <name>S-adenosyl-L-methionine</name>
        <dbReference type="ChEBI" id="CHEBI:59789"/>
    </ligand>
</feature>
<keyword evidence="2 5" id="KW-0808">Transferase</keyword>
<feature type="binding site" evidence="5">
    <location>
        <position position="290"/>
    </location>
    <ligand>
        <name>S-adenosyl-L-methionine</name>
        <dbReference type="ChEBI" id="CHEBI:59789"/>
    </ligand>
</feature>
<feature type="binding site" evidence="5">
    <location>
        <begin position="257"/>
        <end position="263"/>
    </location>
    <ligand>
        <name>S-adenosyl-L-methionine</name>
        <dbReference type="ChEBI" id="CHEBI:59789"/>
    </ligand>
</feature>
<dbReference type="InterPro" id="IPR001678">
    <property type="entry name" value="MeTrfase_RsmB-F_NOP2_dom"/>
</dbReference>
<dbReference type="PANTHER" id="PTHR22807:SF4">
    <property type="entry name" value="28S RRNA (CYTOSINE-C(5))-METHYLTRANSFERASE"/>
    <property type="match status" value="1"/>
</dbReference>
<name>A0A9P4LVV5_9PEZI</name>
<feature type="compositionally biased region" description="Basic and acidic residues" evidence="6">
    <location>
        <begin position="384"/>
        <end position="397"/>
    </location>
</feature>
<dbReference type="GO" id="GO:0008173">
    <property type="term" value="F:RNA methyltransferase activity"/>
    <property type="evidence" value="ECO:0007669"/>
    <property type="project" value="InterPro"/>
</dbReference>
<dbReference type="SUPFAM" id="SSF53335">
    <property type="entry name" value="S-adenosyl-L-methionine-dependent methyltransferases"/>
    <property type="match status" value="1"/>
</dbReference>
<evidence type="ECO:0000313" key="8">
    <source>
        <dbReference type="EMBL" id="KAF2086387.1"/>
    </source>
</evidence>
<protein>
    <submittedName>
        <fullName evidence="8">S-adenosyl-L-methionine-dependent methyltransferase</fullName>
    </submittedName>
</protein>
<dbReference type="FunFam" id="3.30.70.1170:FF:000006">
    <property type="entry name" value="NOL1/NOP2/Sun domain family protein"/>
    <property type="match status" value="1"/>
</dbReference>
<dbReference type="InterPro" id="IPR029063">
    <property type="entry name" value="SAM-dependent_MTases_sf"/>
</dbReference>
<comment type="caution">
    <text evidence="8">The sequence shown here is derived from an EMBL/GenBank/DDBJ whole genome shotgun (WGS) entry which is preliminary data.</text>
</comment>
<dbReference type="PRINTS" id="PR02008">
    <property type="entry name" value="RCMTFAMILY"/>
</dbReference>
<dbReference type="Pfam" id="PF21148">
    <property type="entry name" value="NSUN5_fdxn-like"/>
    <property type="match status" value="1"/>
</dbReference>
<proteinExistence type="inferred from homology"/>
<evidence type="ECO:0000256" key="3">
    <source>
        <dbReference type="ARBA" id="ARBA00022691"/>
    </source>
</evidence>
<evidence type="ECO:0000256" key="2">
    <source>
        <dbReference type="ARBA" id="ARBA00022679"/>
    </source>
</evidence>
<evidence type="ECO:0000256" key="1">
    <source>
        <dbReference type="ARBA" id="ARBA00022603"/>
    </source>
</evidence>
<comment type="similarity">
    <text evidence="5">Belongs to the class I-like SAM-binding methyltransferase superfamily. RsmB/NOP family.</text>
</comment>
<dbReference type="Gene3D" id="3.30.70.1170">
    <property type="entry name" value="Sun protein, domain 3"/>
    <property type="match status" value="1"/>
</dbReference>
<dbReference type="EMBL" id="ML978725">
    <property type="protein sequence ID" value="KAF2086387.1"/>
    <property type="molecule type" value="Genomic_DNA"/>
</dbReference>
<dbReference type="InterPro" id="IPR023267">
    <property type="entry name" value="RCMT"/>
</dbReference>
<dbReference type="GO" id="GO:0070475">
    <property type="term" value="P:rRNA base methylation"/>
    <property type="evidence" value="ECO:0007669"/>
    <property type="project" value="TreeGrafter"/>
</dbReference>
<reference evidence="8" key="1">
    <citation type="journal article" date="2020" name="Stud. Mycol.">
        <title>101 Dothideomycetes genomes: a test case for predicting lifestyles and emergence of pathogens.</title>
        <authorList>
            <person name="Haridas S."/>
            <person name="Albert R."/>
            <person name="Binder M."/>
            <person name="Bloem J."/>
            <person name="Labutti K."/>
            <person name="Salamov A."/>
            <person name="Andreopoulos B."/>
            <person name="Baker S."/>
            <person name="Barry K."/>
            <person name="Bills G."/>
            <person name="Bluhm B."/>
            <person name="Cannon C."/>
            <person name="Castanera R."/>
            <person name="Culley D."/>
            <person name="Daum C."/>
            <person name="Ezra D."/>
            <person name="Gonzalez J."/>
            <person name="Henrissat B."/>
            <person name="Kuo A."/>
            <person name="Liang C."/>
            <person name="Lipzen A."/>
            <person name="Lutzoni F."/>
            <person name="Magnuson J."/>
            <person name="Mondo S."/>
            <person name="Nolan M."/>
            <person name="Ohm R."/>
            <person name="Pangilinan J."/>
            <person name="Park H.-J."/>
            <person name="Ramirez L."/>
            <person name="Alfaro M."/>
            <person name="Sun H."/>
            <person name="Tritt A."/>
            <person name="Yoshinaga Y."/>
            <person name="Zwiers L.-H."/>
            <person name="Turgeon B."/>
            <person name="Goodwin S."/>
            <person name="Spatafora J."/>
            <person name="Crous P."/>
            <person name="Grigoriev I."/>
        </authorList>
    </citation>
    <scope>NUCLEOTIDE SEQUENCE</scope>
    <source>
        <strain evidence="8">CBS 121410</strain>
    </source>
</reference>
<gene>
    <name evidence="8" type="ORF">K490DRAFT_44801</name>
</gene>
<dbReference type="InterPro" id="IPR048889">
    <property type="entry name" value="NSUN5_RCM1_N"/>
</dbReference>
<evidence type="ECO:0000259" key="7">
    <source>
        <dbReference type="PROSITE" id="PS51686"/>
    </source>
</evidence>
<feature type="region of interest" description="Disordered" evidence="6">
    <location>
        <begin position="370"/>
        <end position="397"/>
    </location>
</feature>
<accession>A0A9P4LVV5</accession>
<dbReference type="InterPro" id="IPR049561">
    <property type="entry name" value="NSUN5_7_fdxn-like"/>
</dbReference>
<dbReference type="PANTHER" id="PTHR22807">
    <property type="entry name" value="NOP2 YEAST -RELATED NOL1/NOP2/FMU SUN DOMAIN-CONTAINING"/>
    <property type="match status" value="1"/>
</dbReference>
<dbReference type="InterPro" id="IPR049560">
    <property type="entry name" value="MeTrfase_RsmB-F_NOP2_cat"/>
</dbReference>